<reference evidence="4" key="3">
    <citation type="journal article" date="2011" name="PLoS ONE">
        <title>Genome sequence of a mesophilic hydrogenotrophic methanogen Methanocella paludicola, the first cultivated representative of the order Methanocellales.</title>
        <authorList>
            <person name="Sakai S."/>
            <person name="Takaki Y."/>
            <person name="Shimamura S."/>
            <person name="Sekine M."/>
            <person name="Tajima T."/>
            <person name="Kosugi H."/>
            <person name="Ichikawa N."/>
            <person name="Tasumi E."/>
            <person name="Hiraki A.T."/>
            <person name="Shimizu A."/>
            <person name="Kato Y."/>
            <person name="Nishiko R."/>
            <person name="Mori K."/>
            <person name="Fujita N."/>
            <person name="Imachi H."/>
            <person name="Takai K."/>
        </authorList>
    </citation>
    <scope>NUCLEOTIDE SEQUENCE [LARGE SCALE GENOMIC DNA]</scope>
    <source>
        <strain evidence="4">DSM 17711 / JCM 13418 / NBRC 101707 / SANAE</strain>
    </source>
</reference>
<feature type="transmembrane region" description="Helical" evidence="1">
    <location>
        <begin position="12"/>
        <end position="32"/>
    </location>
</feature>
<reference evidence="3 4" key="2">
    <citation type="journal article" date="2008" name="Int. J. Syst. Evol. Microbiol.">
        <title>Methanocella paludicola gen. nov., sp. nov., a methane-producing archaeon, the first isolate of the lineage 'Rice Cluster I', and proposal of the new archaeal order Methanocellales ord. nov.</title>
        <authorList>
            <person name="Sakai S."/>
            <person name="Imachi H."/>
            <person name="Hanada S."/>
            <person name="Ohashi A."/>
            <person name="Harada H."/>
            <person name="Kamagata Y."/>
        </authorList>
    </citation>
    <scope>NUCLEOTIDE SEQUENCE [LARGE SCALE GENOMIC DNA]</scope>
    <source>
        <strain evidence="4">DSM 17711 / JCM 13418 / NBRC 101707 / SANAE</strain>
    </source>
</reference>
<evidence type="ECO:0000313" key="3">
    <source>
        <dbReference type="EMBL" id="BAI60943.1"/>
    </source>
</evidence>
<keyword evidence="1" id="KW-1133">Transmembrane helix</keyword>
<evidence type="ECO:0000256" key="1">
    <source>
        <dbReference type="SAM" id="Phobius"/>
    </source>
</evidence>
<feature type="transmembrane region" description="Helical" evidence="1">
    <location>
        <begin position="38"/>
        <end position="59"/>
    </location>
</feature>
<gene>
    <name evidence="3" type="ordered locus">MCP_0871</name>
</gene>
<dbReference type="STRING" id="304371.MCP_0871"/>
<feature type="domain" description="DUF7982" evidence="2">
    <location>
        <begin position="15"/>
        <end position="240"/>
    </location>
</feature>
<name>D1YWX1_METPS</name>
<evidence type="ECO:0000259" key="2">
    <source>
        <dbReference type="Pfam" id="PF25939"/>
    </source>
</evidence>
<accession>D1YWX1</accession>
<dbReference type="eggNOG" id="arCOG03442">
    <property type="taxonomic scope" value="Archaea"/>
</dbReference>
<sequence length="254" mass="26930">MMREALGSGRVKVVTIVFAILGVLLMVLWLATNDGSSMSMFLALAGTGVISLAIMLYFFTPSRYLRDEVCDATAISTVLSLNQILSSMLVGTGGITSSNGGLIRVFIPISRVEEKDVASLNPGIEVFDVKGPIKGISLTPPGYGLFELTSGMGAVFTREGLESEMKDVLENGLELASSVSVRLDGSTITISMSGMANEDLCRSIRTGNPDVCTRTGCPICSFLACMAVSATGRKARIEKIEESGKAINITLRLL</sequence>
<dbReference type="Proteomes" id="UP000001882">
    <property type="component" value="Chromosome"/>
</dbReference>
<keyword evidence="4" id="KW-1185">Reference proteome</keyword>
<keyword evidence="1" id="KW-0472">Membrane</keyword>
<dbReference type="Pfam" id="PF25939">
    <property type="entry name" value="DUF7982"/>
    <property type="match status" value="1"/>
</dbReference>
<keyword evidence="1" id="KW-0812">Transmembrane</keyword>
<proteinExistence type="predicted"/>
<dbReference type="InterPro" id="IPR058288">
    <property type="entry name" value="DUF7982"/>
</dbReference>
<organism evidence="3 4">
    <name type="scientific">Methanocella paludicola (strain DSM 17711 / JCM 13418 / NBRC 101707 / SANAE)</name>
    <dbReference type="NCBI Taxonomy" id="304371"/>
    <lineage>
        <taxon>Archaea</taxon>
        <taxon>Methanobacteriati</taxon>
        <taxon>Methanobacteriota</taxon>
        <taxon>Stenosarchaea group</taxon>
        <taxon>Methanomicrobia</taxon>
        <taxon>Methanocellales</taxon>
        <taxon>Methanocellaceae</taxon>
        <taxon>Methanocella</taxon>
    </lineage>
</organism>
<dbReference type="InParanoid" id="D1YWX1"/>
<reference evidence="3 4" key="1">
    <citation type="journal article" date="2007" name="Appl. Environ. Microbiol.">
        <title>Isolation of key methanogens for global methane emission from rice paddy fields: a novel isolate affiliated with the clone cluster rice cluster I.</title>
        <authorList>
            <person name="Sakai S."/>
            <person name="Imachi H."/>
            <person name="Sekiguchi Y."/>
            <person name="Ohashi A."/>
            <person name="Harada H."/>
            <person name="Kamagata Y."/>
        </authorList>
    </citation>
    <scope>NUCLEOTIDE SEQUENCE [LARGE SCALE GENOMIC DNA]</scope>
    <source>
        <strain evidence="4">DSM 17711 / JCM 13418 / NBRC 101707 / SANAE</strain>
    </source>
</reference>
<protein>
    <recommendedName>
        <fullName evidence="2">DUF7982 domain-containing protein</fullName>
    </recommendedName>
</protein>
<dbReference type="KEGG" id="mpd:MCP_0871"/>
<dbReference type="AlphaFoldDB" id="D1YWX1"/>
<evidence type="ECO:0000313" key="4">
    <source>
        <dbReference type="Proteomes" id="UP000001882"/>
    </source>
</evidence>
<dbReference type="EMBL" id="AP011532">
    <property type="protein sequence ID" value="BAI60943.1"/>
    <property type="molecule type" value="Genomic_DNA"/>
</dbReference>